<keyword evidence="4" id="KW-0808">Transferase</keyword>
<keyword evidence="7 9" id="KW-0573">Peptidoglycan synthesis</keyword>
<dbReference type="InterPro" id="IPR038063">
    <property type="entry name" value="Transpep_catalytic_dom"/>
</dbReference>
<reference evidence="11 12" key="1">
    <citation type="journal article" date="2016" name="Nat. Commun.">
        <title>Thousands of microbial genomes shed light on interconnected biogeochemical processes in an aquifer system.</title>
        <authorList>
            <person name="Anantharaman K."/>
            <person name="Brown C.T."/>
            <person name="Hug L.A."/>
            <person name="Sharon I."/>
            <person name="Castelle C.J."/>
            <person name="Probst A.J."/>
            <person name="Thomas B.C."/>
            <person name="Singh A."/>
            <person name="Wilkins M.J."/>
            <person name="Karaoz U."/>
            <person name="Brodie E.L."/>
            <person name="Williams K.H."/>
            <person name="Hubbard S.S."/>
            <person name="Banfield J.F."/>
        </authorList>
    </citation>
    <scope>NUCLEOTIDE SEQUENCE [LARGE SCALE GENOMIC DNA]</scope>
</reference>
<proteinExistence type="inferred from homology"/>
<protein>
    <recommendedName>
        <fullName evidence="10">L,D-TPase catalytic domain-containing protein</fullName>
    </recommendedName>
</protein>
<dbReference type="PROSITE" id="PS52029">
    <property type="entry name" value="LD_TPASE"/>
    <property type="match status" value="1"/>
</dbReference>
<feature type="domain" description="L,D-TPase catalytic" evidence="10">
    <location>
        <begin position="27"/>
        <end position="164"/>
    </location>
</feature>
<dbReference type="GO" id="GO:0005576">
    <property type="term" value="C:extracellular region"/>
    <property type="evidence" value="ECO:0007669"/>
    <property type="project" value="TreeGrafter"/>
</dbReference>
<evidence type="ECO:0000256" key="6">
    <source>
        <dbReference type="ARBA" id="ARBA00022960"/>
    </source>
</evidence>
<dbReference type="InterPro" id="IPR005490">
    <property type="entry name" value="LD_TPept_cat_dom"/>
</dbReference>
<evidence type="ECO:0000313" key="12">
    <source>
        <dbReference type="Proteomes" id="UP000176284"/>
    </source>
</evidence>
<dbReference type="Proteomes" id="UP000176284">
    <property type="component" value="Unassembled WGS sequence"/>
</dbReference>
<feature type="active site" description="Proton donor/acceptor" evidence="9">
    <location>
        <position position="124"/>
    </location>
</feature>
<name>A0A1G1ZSL6_9BACT</name>
<evidence type="ECO:0000256" key="3">
    <source>
        <dbReference type="ARBA" id="ARBA00022676"/>
    </source>
</evidence>
<dbReference type="GO" id="GO:0071555">
    <property type="term" value="P:cell wall organization"/>
    <property type="evidence" value="ECO:0007669"/>
    <property type="project" value="UniProtKB-UniRule"/>
</dbReference>
<evidence type="ECO:0000256" key="7">
    <source>
        <dbReference type="ARBA" id="ARBA00022984"/>
    </source>
</evidence>
<evidence type="ECO:0000256" key="1">
    <source>
        <dbReference type="ARBA" id="ARBA00004752"/>
    </source>
</evidence>
<dbReference type="AlphaFoldDB" id="A0A1G1ZSL6"/>
<dbReference type="GO" id="GO:0008360">
    <property type="term" value="P:regulation of cell shape"/>
    <property type="evidence" value="ECO:0007669"/>
    <property type="project" value="UniProtKB-UniRule"/>
</dbReference>
<dbReference type="EMBL" id="MHJM01000019">
    <property type="protein sequence ID" value="OGY67718.1"/>
    <property type="molecule type" value="Genomic_DNA"/>
</dbReference>
<comment type="pathway">
    <text evidence="1 9">Cell wall biogenesis; peptidoglycan biosynthesis.</text>
</comment>
<keyword evidence="8 9" id="KW-0961">Cell wall biogenesis/degradation</keyword>
<dbReference type="GO" id="GO:0016757">
    <property type="term" value="F:glycosyltransferase activity"/>
    <property type="evidence" value="ECO:0007669"/>
    <property type="project" value="UniProtKB-KW"/>
</dbReference>
<dbReference type="InterPro" id="IPR050979">
    <property type="entry name" value="LD-transpeptidase"/>
</dbReference>
<dbReference type="CDD" id="cd16913">
    <property type="entry name" value="YkuD_like"/>
    <property type="match status" value="1"/>
</dbReference>
<accession>A0A1G1ZSL6</accession>
<evidence type="ECO:0000256" key="5">
    <source>
        <dbReference type="ARBA" id="ARBA00022801"/>
    </source>
</evidence>
<evidence type="ECO:0000256" key="2">
    <source>
        <dbReference type="ARBA" id="ARBA00005992"/>
    </source>
</evidence>
<keyword evidence="6 9" id="KW-0133">Cell shape</keyword>
<dbReference type="SUPFAM" id="SSF141523">
    <property type="entry name" value="L,D-transpeptidase catalytic domain-like"/>
    <property type="match status" value="1"/>
</dbReference>
<evidence type="ECO:0000256" key="4">
    <source>
        <dbReference type="ARBA" id="ARBA00022679"/>
    </source>
</evidence>
<dbReference type="Gene3D" id="2.40.440.10">
    <property type="entry name" value="L,D-transpeptidase catalytic domain-like"/>
    <property type="match status" value="1"/>
</dbReference>
<dbReference type="GO" id="GO:0018104">
    <property type="term" value="P:peptidoglycan-protein cross-linking"/>
    <property type="evidence" value="ECO:0007669"/>
    <property type="project" value="TreeGrafter"/>
</dbReference>
<dbReference type="STRING" id="1798410.A3H63_01310"/>
<evidence type="ECO:0000313" key="11">
    <source>
        <dbReference type="EMBL" id="OGY67718.1"/>
    </source>
</evidence>
<evidence type="ECO:0000259" key="10">
    <source>
        <dbReference type="PROSITE" id="PS52029"/>
    </source>
</evidence>
<dbReference type="PANTHER" id="PTHR30582">
    <property type="entry name" value="L,D-TRANSPEPTIDASE"/>
    <property type="match status" value="1"/>
</dbReference>
<evidence type="ECO:0000256" key="9">
    <source>
        <dbReference type="PROSITE-ProRule" id="PRU01373"/>
    </source>
</evidence>
<dbReference type="UniPathway" id="UPA00219"/>
<keyword evidence="3" id="KW-0328">Glycosyltransferase</keyword>
<dbReference type="GO" id="GO:0071972">
    <property type="term" value="F:peptidoglycan L,D-transpeptidase activity"/>
    <property type="evidence" value="ECO:0007669"/>
    <property type="project" value="TreeGrafter"/>
</dbReference>
<organism evidence="11 12">
    <name type="scientific">Candidatus Harrisonbacteria bacterium RIFCSPLOWO2_02_FULL_45_10c</name>
    <dbReference type="NCBI Taxonomy" id="1798410"/>
    <lineage>
        <taxon>Bacteria</taxon>
        <taxon>Candidatus Harrisoniibacteriota</taxon>
    </lineage>
</organism>
<comment type="caution">
    <text evidence="11">The sequence shown here is derived from an EMBL/GenBank/DDBJ whole genome shotgun (WGS) entry which is preliminary data.</text>
</comment>
<sequence length="165" mass="18413">MSAILIAQSALLLAKPTKSRIQAAKHKKIVVDLSDKTLKFFVRGKLVKKYAVGIGKPATPSPIGTGYIRSKGDMIFRQTKGPNKGKIIIWTQIKIGRWVKIPYEEIRGFGMAIPGYNPFQYYIHSVTNPENIGKASSKGCIRMAIPDMLELYPLVDLRTKVIIKL</sequence>
<dbReference type="Pfam" id="PF03734">
    <property type="entry name" value="YkuD"/>
    <property type="match status" value="1"/>
</dbReference>
<keyword evidence="5" id="KW-0378">Hydrolase</keyword>
<feature type="active site" description="Nucleophile" evidence="9">
    <location>
        <position position="140"/>
    </location>
</feature>
<comment type="similarity">
    <text evidence="2">Belongs to the YkuD family.</text>
</comment>
<dbReference type="PANTHER" id="PTHR30582:SF24">
    <property type="entry name" value="L,D-TRANSPEPTIDASE ERFK_SRFK-RELATED"/>
    <property type="match status" value="1"/>
</dbReference>
<gene>
    <name evidence="11" type="ORF">A3H63_01310</name>
</gene>
<evidence type="ECO:0000256" key="8">
    <source>
        <dbReference type="ARBA" id="ARBA00023316"/>
    </source>
</evidence>